<accession>A0A0B0MBH0</accession>
<keyword evidence="2" id="KW-1185">Reference proteome</keyword>
<sequence>MVNCSFLIRVFSGQLGVGDSQRQHHIIEPLLLEY</sequence>
<evidence type="ECO:0000313" key="1">
    <source>
        <dbReference type="EMBL" id="KHF98119.1"/>
    </source>
</evidence>
<organism evidence="1 2">
    <name type="scientific">Gossypium arboreum</name>
    <name type="common">Tree cotton</name>
    <name type="synonym">Gossypium nanking</name>
    <dbReference type="NCBI Taxonomy" id="29729"/>
    <lineage>
        <taxon>Eukaryota</taxon>
        <taxon>Viridiplantae</taxon>
        <taxon>Streptophyta</taxon>
        <taxon>Embryophyta</taxon>
        <taxon>Tracheophyta</taxon>
        <taxon>Spermatophyta</taxon>
        <taxon>Magnoliopsida</taxon>
        <taxon>eudicotyledons</taxon>
        <taxon>Gunneridae</taxon>
        <taxon>Pentapetalae</taxon>
        <taxon>rosids</taxon>
        <taxon>malvids</taxon>
        <taxon>Malvales</taxon>
        <taxon>Malvaceae</taxon>
        <taxon>Malvoideae</taxon>
        <taxon>Gossypium</taxon>
    </lineage>
</organism>
<dbReference type="AlphaFoldDB" id="A0A0B0MBH0"/>
<gene>
    <name evidence="1" type="ORF">F383_37308</name>
</gene>
<dbReference type="Proteomes" id="UP000032142">
    <property type="component" value="Unassembled WGS sequence"/>
</dbReference>
<reference evidence="2" key="1">
    <citation type="submission" date="2014-09" db="EMBL/GenBank/DDBJ databases">
        <authorList>
            <person name="Mudge J."/>
            <person name="Ramaraj T."/>
            <person name="Lindquist I.E."/>
            <person name="Bharti A.K."/>
            <person name="Sundararajan A."/>
            <person name="Cameron C.T."/>
            <person name="Woodward J.E."/>
            <person name="May G.D."/>
            <person name="Brubaker C."/>
            <person name="Broadhvest J."/>
            <person name="Wilkins T.A."/>
        </authorList>
    </citation>
    <scope>NUCLEOTIDE SEQUENCE</scope>
    <source>
        <strain evidence="2">cv. AKA8401</strain>
    </source>
</reference>
<name>A0A0B0MBH0_GOSAR</name>
<protein>
    <submittedName>
        <fullName evidence="1">Uncharacterized protein</fullName>
    </submittedName>
</protein>
<proteinExistence type="predicted"/>
<comment type="caution">
    <text evidence="1">The sequence shown here is derived from an EMBL/GenBank/DDBJ whole genome shotgun (WGS) entry which is preliminary data.</text>
</comment>
<dbReference type="EMBL" id="JRRC01028865">
    <property type="protein sequence ID" value="KHF98119.1"/>
    <property type="molecule type" value="Genomic_DNA"/>
</dbReference>
<evidence type="ECO:0000313" key="2">
    <source>
        <dbReference type="Proteomes" id="UP000032142"/>
    </source>
</evidence>